<protein>
    <submittedName>
        <fullName evidence="1">DUF6166 domain-containing protein</fullName>
    </submittedName>
</protein>
<dbReference type="Proteomes" id="UP001272242">
    <property type="component" value="Unassembled WGS sequence"/>
</dbReference>
<sequence>MSTSRKCSVAGCGVYVPASILMCRRHWSQVPHAHRALVARARSAYQRGEVEGIELEAVEARATATVCAPPPPPGAPAAGVTYQGVRITYGGRLIDCAVTTRGGVLEPHESRHVCDYAAGFEWGYSGAGPLQLALALVLDATADPQLALDCHQWYMWAAVSQWGASWLTTAGEVRGWVEQWQREGDGAADAPLVVEGGGE</sequence>
<name>A0ABU5ET59_9BACT</name>
<comment type="caution">
    <text evidence="1">The sequence shown here is derived from an EMBL/GenBank/DDBJ whole genome shotgun (WGS) entry which is preliminary data.</text>
</comment>
<organism evidence="1 2">
    <name type="scientific">Gemmata algarum</name>
    <dbReference type="NCBI Taxonomy" id="2975278"/>
    <lineage>
        <taxon>Bacteria</taxon>
        <taxon>Pseudomonadati</taxon>
        <taxon>Planctomycetota</taxon>
        <taxon>Planctomycetia</taxon>
        <taxon>Gemmatales</taxon>
        <taxon>Gemmataceae</taxon>
        <taxon>Gemmata</taxon>
    </lineage>
</organism>
<gene>
    <name evidence="1" type="ORF">R5W23_000860</name>
</gene>
<proteinExistence type="predicted"/>
<evidence type="ECO:0000313" key="1">
    <source>
        <dbReference type="EMBL" id="MDY3558139.1"/>
    </source>
</evidence>
<accession>A0ABU5ET59</accession>
<dbReference type="EMBL" id="JAXBLV010000013">
    <property type="protein sequence ID" value="MDY3558139.1"/>
    <property type="molecule type" value="Genomic_DNA"/>
</dbReference>
<dbReference type="Pfam" id="PF19663">
    <property type="entry name" value="DUF6166"/>
    <property type="match status" value="1"/>
</dbReference>
<reference evidence="2" key="1">
    <citation type="journal article" date="2023" name="Mar. Drugs">
        <title>Gemmata algarum, a Novel Planctomycete Isolated from an Algal Mat, Displays Antimicrobial Activity.</title>
        <authorList>
            <person name="Kumar G."/>
            <person name="Kallscheuer N."/>
            <person name="Kashif M."/>
            <person name="Ahamad S."/>
            <person name="Jagadeeshwari U."/>
            <person name="Pannikurungottu S."/>
            <person name="Haufschild T."/>
            <person name="Kabuu M."/>
            <person name="Sasikala C."/>
            <person name="Jogler C."/>
            <person name="Ramana C."/>
        </authorList>
    </citation>
    <scope>NUCLEOTIDE SEQUENCE [LARGE SCALE GENOMIC DNA]</scope>
    <source>
        <strain evidence="2">JC673</strain>
    </source>
</reference>
<dbReference type="RefSeq" id="WP_320685108.1">
    <property type="nucleotide sequence ID" value="NZ_JAXBLV010000013.1"/>
</dbReference>
<keyword evidence="2" id="KW-1185">Reference proteome</keyword>
<dbReference type="InterPro" id="IPR046164">
    <property type="entry name" value="DUF6166"/>
</dbReference>
<evidence type="ECO:0000313" key="2">
    <source>
        <dbReference type="Proteomes" id="UP001272242"/>
    </source>
</evidence>